<dbReference type="PANTHER" id="PTHR41795">
    <property type="entry name" value="EXOPOLYSACCHARIDE SYNTHESIS PROTEIN"/>
    <property type="match status" value="1"/>
</dbReference>
<dbReference type="AlphaFoldDB" id="A0A6B2LYB1"/>
<dbReference type="InterPro" id="IPR010331">
    <property type="entry name" value="ExoD"/>
</dbReference>
<evidence type="ECO:0000256" key="1">
    <source>
        <dbReference type="SAM" id="Phobius"/>
    </source>
</evidence>
<dbReference type="Pfam" id="PF06055">
    <property type="entry name" value="ExoD"/>
    <property type="match status" value="1"/>
</dbReference>
<evidence type="ECO:0000313" key="3">
    <source>
        <dbReference type="Proteomes" id="UP000478417"/>
    </source>
</evidence>
<dbReference type="EMBL" id="JAAGNX010000001">
    <property type="protein sequence ID" value="NDV61066.1"/>
    <property type="molecule type" value="Genomic_DNA"/>
</dbReference>
<evidence type="ECO:0000313" key="2">
    <source>
        <dbReference type="EMBL" id="NDV61066.1"/>
    </source>
</evidence>
<reference evidence="2 3" key="1">
    <citation type="submission" date="2020-02" db="EMBL/GenBank/DDBJ databases">
        <title>Albibacoteraceae fam. nov., the first described family within the subdivision 4 Verrucomicrobia.</title>
        <authorList>
            <person name="Xi F."/>
        </authorList>
    </citation>
    <scope>NUCLEOTIDE SEQUENCE [LARGE SCALE GENOMIC DNA]</scope>
    <source>
        <strain evidence="2 3">CK1056</strain>
    </source>
</reference>
<dbReference type="Proteomes" id="UP000478417">
    <property type="component" value="Unassembled WGS sequence"/>
</dbReference>
<feature type="transmembrane region" description="Helical" evidence="1">
    <location>
        <begin position="52"/>
        <end position="72"/>
    </location>
</feature>
<accession>A0A6B2LYB1</accession>
<proteinExistence type="predicted"/>
<protein>
    <submittedName>
        <fullName evidence="2">Exopolysaccharide biosynthesis protein</fullName>
    </submittedName>
</protein>
<keyword evidence="1" id="KW-0812">Transmembrane</keyword>
<dbReference type="PANTHER" id="PTHR41795:SF1">
    <property type="entry name" value="EXOPOLYSACCHARIDE SYNTHESIS PROTEIN"/>
    <property type="match status" value="1"/>
</dbReference>
<keyword evidence="1" id="KW-1133">Transmembrane helix</keyword>
<feature type="transmembrane region" description="Helical" evidence="1">
    <location>
        <begin position="166"/>
        <end position="191"/>
    </location>
</feature>
<sequence length="209" mass="22741">MEHRKLSDELGALLQTDGDALTVEQLVDRVGDRGFGLLLLVLSLPSALPVPAAGYSIPFGLLLLVLSVQMLIGKSHPVFPARLKRVRISSGFAEKLIKGAAWIFKRLEWVIRPRMRWVGLRGGRMLMGFLVLAMAILMMIPIPMTNTFPAFVIFLIGIGLTEDDGLFAIGACVVGILAVLLYAALIWAIIVHGPEVATTIKDSIKSMLP</sequence>
<gene>
    <name evidence="2" type="ORF">G0Q06_01235</name>
</gene>
<organism evidence="2 3">
    <name type="scientific">Oceanipulchritudo coccoides</name>
    <dbReference type="NCBI Taxonomy" id="2706888"/>
    <lineage>
        <taxon>Bacteria</taxon>
        <taxon>Pseudomonadati</taxon>
        <taxon>Verrucomicrobiota</taxon>
        <taxon>Opitutia</taxon>
        <taxon>Puniceicoccales</taxon>
        <taxon>Oceanipulchritudinaceae</taxon>
        <taxon>Oceanipulchritudo</taxon>
    </lineage>
</organism>
<dbReference type="RefSeq" id="WP_163961653.1">
    <property type="nucleotide sequence ID" value="NZ_JAAGNX010000001.1"/>
</dbReference>
<name>A0A6B2LYB1_9BACT</name>
<keyword evidence="1" id="KW-0472">Membrane</keyword>
<feature type="transmembrane region" description="Helical" evidence="1">
    <location>
        <begin position="129"/>
        <end position="160"/>
    </location>
</feature>
<keyword evidence="3" id="KW-1185">Reference proteome</keyword>
<comment type="caution">
    <text evidence="2">The sequence shown here is derived from an EMBL/GenBank/DDBJ whole genome shotgun (WGS) entry which is preliminary data.</text>
</comment>
<dbReference type="PIRSF" id="PIRSF033239">
    <property type="entry name" value="ExoD"/>
    <property type="match status" value="1"/>
</dbReference>